<name>A0ABU3T1B5_9ALTE</name>
<dbReference type="InterPro" id="IPR036249">
    <property type="entry name" value="Thioredoxin-like_sf"/>
</dbReference>
<dbReference type="InterPro" id="IPR017937">
    <property type="entry name" value="Thioredoxin_CS"/>
</dbReference>
<dbReference type="CDD" id="cd02972">
    <property type="entry name" value="DsbA_family"/>
    <property type="match status" value="1"/>
</dbReference>
<protein>
    <submittedName>
        <fullName evidence="3">Thioredoxin domain-containing protein</fullName>
    </submittedName>
</protein>
<evidence type="ECO:0000313" key="4">
    <source>
        <dbReference type="Proteomes" id="UP001247805"/>
    </source>
</evidence>
<reference evidence="3 4" key="1">
    <citation type="submission" date="2023-10" db="EMBL/GenBank/DDBJ databases">
        <title>Glaciecola aquimarina strain GGW-M5 nov., isolated from a coastal seawater.</title>
        <authorList>
            <person name="Bayburt H."/>
            <person name="Kim J.M."/>
            <person name="Choi B.J."/>
            <person name="Jeon C.O."/>
        </authorList>
    </citation>
    <scope>NUCLEOTIDE SEQUENCE [LARGE SCALE GENOMIC DNA]</scope>
    <source>
        <strain evidence="3 4">KCTC 32108</strain>
    </source>
</reference>
<dbReference type="PROSITE" id="PS00194">
    <property type="entry name" value="THIOREDOXIN_1"/>
    <property type="match status" value="1"/>
</dbReference>
<accession>A0ABU3T1B5</accession>
<dbReference type="Pfam" id="PF13462">
    <property type="entry name" value="Thioredoxin_4"/>
    <property type="match status" value="1"/>
</dbReference>
<dbReference type="InterPro" id="IPR012336">
    <property type="entry name" value="Thioredoxin-like_fold"/>
</dbReference>
<evidence type="ECO:0000259" key="2">
    <source>
        <dbReference type="Pfam" id="PF13462"/>
    </source>
</evidence>
<comment type="caution">
    <text evidence="3">The sequence shown here is derived from an EMBL/GenBank/DDBJ whole genome shotgun (WGS) entry which is preliminary data.</text>
</comment>
<organism evidence="3 4">
    <name type="scientific">Paraglaciecola aquimarina</name>
    <dbReference type="NCBI Taxonomy" id="1235557"/>
    <lineage>
        <taxon>Bacteria</taxon>
        <taxon>Pseudomonadati</taxon>
        <taxon>Pseudomonadota</taxon>
        <taxon>Gammaproteobacteria</taxon>
        <taxon>Alteromonadales</taxon>
        <taxon>Alteromonadaceae</taxon>
        <taxon>Paraglaciecola</taxon>
    </lineage>
</organism>
<gene>
    <name evidence="3" type="ORF">RS130_21020</name>
</gene>
<dbReference type="SUPFAM" id="SSF52833">
    <property type="entry name" value="Thioredoxin-like"/>
    <property type="match status" value="1"/>
</dbReference>
<keyword evidence="4" id="KW-1185">Reference proteome</keyword>
<dbReference type="EMBL" id="JAWDIO010000002">
    <property type="protein sequence ID" value="MDU0356040.1"/>
    <property type="molecule type" value="Genomic_DNA"/>
</dbReference>
<evidence type="ECO:0000256" key="1">
    <source>
        <dbReference type="ARBA" id="ARBA00023284"/>
    </source>
</evidence>
<sequence length="128" mass="14829">MKTCNTWTWPTLIYLVLAIFFSQPSYSASPSIRPISIESDHIYGSIEAPVSIIMYSDFFCPYCKKLRLTLKKLVNQSSGRINWVYRHFPLEGDDSTNLRQANAIECTSKMYGNEQFWTLTQTLFNLPQ</sequence>
<dbReference type="RefSeq" id="WP_316027549.1">
    <property type="nucleotide sequence ID" value="NZ_JAWDIO010000002.1"/>
</dbReference>
<feature type="domain" description="Thioredoxin-like fold" evidence="2">
    <location>
        <begin position="38"/>
        <end position="124"/>
    </location>
</feature>
<keyword evidence="1" id="KW-0676">Redox-active center</keyword>
<evidence type="ECO:0000313" key="3">
    <source>
        <dbReference type="EMBL" id="MDU0356040.1"/>
    </source>
</evidence>
<dbReference type="Proteomes" id="UP001247805">
    <property type="component" value="Unassembled WGS sequence"/>
</dbReference>
<proteinExistence type="predicted"/>
<dbReference type="Gene3D" id="3.40.30.10">
    <property type="entry name" value="Glutaredoxin"/>
    <property type="match status" value="1"/>
</dbReference>